<feature type="compositionally biased region" description="Polar residues" evidence="2">
    <location>
        <begin position="332"/>
        <end position="355"/>
    </location>
</feature>
<gene>
    <name evidence="3" type="ORF">Vbra_4736</name>
</gene>
<evidence type="ECO:0000256" key="2">
    <source>
        <dbReference type="SAM" id="MobiDB-lite"/>
    </source>
</evidence>
<feature type="compositionally biased region" description="Polar residues" evidence="2">
    <location>
        <begin position="234"/>
        <end position="261"/>
    </location>
</feature>
<keyword evidence="1" id="KW-0175">Coiled coil</keyword>
<dbReference type="InParanoid" id="A0A0G4ECV5"/>
<dbReference type="AlphaFoldDB" id="A0A0G4ECV5"/>
<organism evidence="3 4">
    <name type="scientific">Vitrella brassicaformis (strain CCMP3155)</name>
    <dbReference type="NCBI Taxonomy" id="1169540"/>
    <lineage>
        <taxon>Eukaryota</taxon>
        <taxon>Sar</taxon>
        <taxon>Alveolata</taxon>
        <taxon>Colpodellida</taxon>
        <taxon>Vitrellaceae</taxon>
        <taxon>Vitrella</taxon>
    </lineage>
</organism>
<dbReference type="PANTHER" id="PTHR23159">
    <property type="entry name" value="CENTROSOMAL PROTEIN 2"/>
    <property type="match status" value="1"/>
</dbReference>
<dbReference type="Gene3D" id="1.10.287.1490">
    <property type="match status" value="1"/>
</dbReference>
<reference evidence="3 4" key="1">
    <citation type="submission" date="2014-11" db="EMBL/GenBank/DDBJ databases">
        <authorList>
            <person name="Zhu J."/>
            <person name="Qi W."/>
            <person name="Song R."/>
        </authorList>
    </citation>
    <scope>NUCLEOTIDE SEQUENCE [LARGE SCALE GENOMIC DNA]</scope>
</reference>
<evidence type="ECO:0000313" key="3">
    <source>
        <dbReference type="EMBL" id="CEL93156.1"/>
    </source>
</evidence>
<dbReference type="EMBL" id="CDMY01000144">
    <property type="protein sequence ID" value="CEL93156.1"/>
    <property type="molecule type" value="Genomic_DNA"/>
</dbReference>
<keyword evidence="4" id="KW-1185">Reference proteome</keyword>
<feature type="compositionally biased region" description="Polar residues" evidence="2">
    <location>
        <begin position="311"/>
        <end position="320"/>
    </location>
</feature>
<feature type="region of interest" description="Disordered" evidence="2">
    <location>
        <begin position="219"/>
        <end position="320"/>
    </location>
</feature>
<feature type="region of interest" description="Disordered" evidence="2">
    <location>
        <begin position="332"/>
        <end position="359"/>
    </location>
</feature>
<evidence type="ECO:0000256" key="1">
    <source>
        <dbReference type="SAM" id="Coils"/>
    </source>
</evidence>
<name>A0A0G4ECV5_VITBC</name>
<proteinExistence type="predicted"/>
<dbReference type="VEuPathDB" id="CryptoDB:Vbra_4736"/>
<dbReference type="Proteomes" id="UP000041254">
    <property type="component" value="Unassembled WGS sequence"/>
</dbReference>
<protein>
    <submittedName>
        <fullName evidence="3">Uncharacterized protein</fullName>
    </submittedName>
</protein>
<evidence type="ECO:0000313" key="4">
    <source>
        <dbReference type="Proteomes" id="UP000041254"/>
    </source>
</evidence>
<dbReference type="STRING" id="1169540.A0A0G4ECV5"/>
<feature type="coiled-coil region" evidence="1">
    <location>
        <begin position="3"/>
        <end position="67"/>
    </location>
</feature>
<dbReference type="PANTHER" id="PTHR23159:SF31">
    <property type="entry name" value="CENTROSOME-ASSOCIATED PROTEIN CEP250 ISOFORM X1"/>
    <property type="match status" value="1"/>
</dbReference>
<accession>A0A0G4ECV5</accession>
<sequence length="503" mass="56024">MEVQAAKKRLQEKEREVEELKEALRTTSSGEELLRLRHQLRFMDRLMAEQKANREELEDLRESREANRETISEYMAANESMHRDLTQAVGDRHRLASRLHEQEAKIRERDAEVNTLRAELRQLRGAGGTDDSAALREELHRLQAELQGTQQRLQQSEAQVETLRSDTQELRGAAADASAVQAQLQRLHTELQAARQQLNASGTEVTRLSNENGRLREELNQHHSQPDAAGSRVRQLQSELQATRQQLQQSGDEVTRVSNENALLREQQNQQQQEHHSVVSNPSIQTEADVSRAAGFSRPTGTTTGRGAAIRSSSQDPSLTQTNSLLTAVTSGSAQNGVGSAPQNRQHPGSNSSTEGLPGSALSGNIFGDILDDLEYMPTRLRQLTASLRAHRAALLPPVGHLHHELPDVVRSIMQLWRSYQGLSATLFAPLPSVASPLPAVHPLPQPHHQQYVHEAAGLVAAYQQVAERGWGGGEQERFITMVRHIFSDQQLSFFVASMMTQR</sequence>